<proteinExistence type="predicted"/>
<dbReference type="EMBL" id="VSSQ01096378">
    <property type="protein sequence ID" value="MPN40154.1"/>
    <property type="molecule type" value="Genomic_DNA"/>
</dbReference>
<dbReference type="AlphaFoldDB" id="A0A645HVF9"/>
<comment type="caution">
    <text evidence="1">The sequence shown here is derived from an EMBL/GenBank/DDBJ whole genome shotgun (WGS) entry which is preliminary data.</text>
</comment>
<accession>A0A645HVF9</accession>
<sequence>MVDLSAKQLIQRHVQRLALDIPAGHIQRAHAAEHRAAAALAPKGFAHHFFPDRLGIEGVGADEHGRQLLEHTVSGISALAVSQRAFAEAVKALIGINLGDYGAPGASAFIHALNKTVEQQQLNFNNFHLTHP</sequence>
<protein>
    <submittedName>
        <fullName evidence="1">Uncharacterized protein</fullName>
    </submittedName>
</protein>
<name>A0A645HVF9_9ZZZZ</name>
<organism evidence="1">
    <name type="scientific">bioreactor metagenome</name>
    <dbReference type="NCBI Taxonomy" id="1076179"/>
    <lineage>
        <taxon>unclassified sequences</taxon>
        <taxon>metagenomes</taxon>
        <taxon>ecological metagenomes</taxon>
    </lineage>
</organism>
<reference evidence="1" key="1">
    <citation type="submission" date="2019-08" db="EMBL/GenBank/DDBJ databases">
        <authorList>
            <person name="Kucharzyk K."/>
            <person name="Murdoch R.W."/>
            <person name="Higgins S."/>
            <person name="Loffler F."/>
        </authorList>
    </citation>
    <scope>NUCLEOTIDE SEQUENCE</scope>
</reference>
<evidence type="ECO:0000313" key="1">
    <source>
        <dbReference type="EMBL" id="MPN40154.1"/>
    </source>
</evidence>
<gene>
    <name evidence="1" type="ORF">SDC9_187690</name>
</gene>